<keyword evidence="7" id="KW-0282">Flagellum</keyword>
<dbReference type="EMBL" id="FNUZ01000001">
    <property type="protein sequence ID" value="SEF44383.1"/>
    <property type="molecule type" value="Genomic_DNA"/>
</dbReference>
<dbReference type="HAMAP" id="MF_00724">
    <property type="entry name" value="FliE"/>
    <property type="match status" value="1"/>
</dbReference>
<dbReference type="InterPro" id="IPR001624">
    <property type="entry name" value="FliE"/>
</dbReference>
<dbReference type="AlphaFoldDB" id="A0A1H5S191"/>
<keyword evidence="3 4" id="KW-0975">Bacterial flagellum</keyword>
<dbReference type="OrthoDB" id="8909229at2"/>
<evidence type="ECO:0000256" key="5">
    <source>
        <dbReference type="NCBIfam" id="TIGR00205"/>
    </source>
</evidence>
<dbReference type="Proteomes" id="UP000236752">
    <property type="component" value="Unassembled WGS sequence"/>
</dbReference>
<name>A0A1H5S191_9RHOB</name>
<comment type="similarity">
    <text evidence="2 4">Belongs to the FliE family.</text>
</comment>
<sequence>MAINGVSQSASLAALGTTNSVAKPAHVGQSDAAKGPSFSERMGGALQDVAKAQNSASEAAKNFEMGKTDDLAAVMVEQQVSSLSFQMTLQVRNKALTAYRDIMNMPV</sequence>
<proteinExistence type="inferred from homology"/>
<evidence type="ECO:0000256" key="3">
    <source>
        <dbReference type="ARBA" id="ARBA00023143"/>
    </source>
</evidence>
<evidence type="ECO:0000313" key="8">
    <source>
        <dbReference type="Proteomes" id="UP000236752"/>
    </source>
</evidence>
<organism evidence="7 8">
    <name type="scientific">Thalassococcus halodurans</name>
    <dbReference type="NCBI Taxonomy" id="373675"/>
    <lineage>
        <taxon>Bacteria</taxon>
        <taxon>Pseudomonadati</taxon>
        <taxon>Pseudomonadota</taxon>
        <taxon>Alphaproteobacteria</taxon>
        <taxon>Rhodobacterales</taxon>
        <taxon>Roseobacteraceae</taxon>
        <taxon>Thalassococcus</taxon>
    </lineage>
</organism>
<gene>
    <name evidence="4" type="primary">fliE</name>
    <name evidence="7" type="ORF">SAMN04488045_0068</name>
</gene>
<dbReference type="GO" id="GO:0005198">
    <property type="term" value="F:structural molecule activity"/>
    <property type="evidence" value="ECO:0007669"/>
    <property type="project" value="UniProtKB-UniRule"/>
</dbReference>
<evidence type="ECO:0000256" key="2">
    <source>
        <dbReference type="ARBA" id="ARBA00009272"/>
    </source>
</evidence>
<comment type="subcellular location">
    <subcellularLocation>
        <location evidence="1 4">Bacterial flagellum basal body</location>
    </subcellularLocation>
</comment>
<dbReference type="GO" id="GO:0003774">
    <property type="term" value="F:cytoskeletal motor activity"/>
    <property type="evidence" value="ECO:0007669"/>
    <property type="project" value="InterPro"/>
</dbReference>
<evidence type="ECO:0000256" key="1">
    <source>
        <dbReference type="ARBA" id="ARBA00004117"/>
    </source>
</evidence>
<dbReference type="RefSeq" id="WP_103908495.1">
    <property type="nucleotide sequence ID" value="NZ_FNUZ01000001.1"/>
</dbReference>
<accession>A0A1H5S191</accession>
<feature type="region of interest" description="Disordered" evidence="6">
    <location>
        <begin position="23"/>
        <end position="44"/>
    </location>
</feature>
<keyword evidence="7" id="KW-0966">Cell projection</keyword>
<keyword evidence="7" id="KW-0969">Cilium</keyword>
<dbReference type="PANTHER" id="PTHR34653:SF1">
    <property type="entry name" value="FLAGELLAR HOOK-BASAL BODY COMPLEX PROTEIN FLIE"/>
    <property type="match status" value="1"/>
</dbReference>
<keyword evidence="8" id="KW-1185">Reference proteome</keyword>
<protein>
    <recommendedName>
        <fullName evidence="4 5">Flagellar hook-basal body complex protein FliE</fullName>
    </recommendedName>
</protein>
<dbReference type="PANTHER" id="PTHR34653">
    <property type="match status" value="1"/>
</dbReference>
<evidence type="ECO:0000313" key="7">
    <source>
        <dbReference type="EMBL" id="SEF44383.1"/>
    </source>
</evidence>
<evidence type="ECO:0000256" key="6">
    <source>
        <dbReference type="SAM" id="MobiDB-lite"/>
    </source>
</evidence>
<dbReference type="PRINTS" id="PR01006">
    <property type="entry name" value="FLGHOOKFLIE"/>
</dbReference>
<dbReference type="Pfam" id="PF02049">
    <property type="entry name" value="FliE"/>
    <property type="match status" value="1"/>
</dbReference>
<evidence type="ECO:0000256" key="4">
    <source>
        <dbReference type="HAMAP-Rule" id="MF_00724"/>
    </source>
</evidence>
<dbReference type="NCBIfam" id="TIGR00205">
    <property type="entry name" value="fliE"/>
    <property type="match status" value="1"/>
</dbReference>
<dbReference type="GO" id="GO:0009425">
    <property type="term" value="C:bacterial-type flagellum basal body"/>
    <property type="evidence" value="ECO:0007669"/>
    <property type="project" value="UniProtKB-SubCell"/>
</dbReference>
<reference evidence="7 8" key="1">
    <citation type="submission" date="2016-10" db="EMBL/GenBank/DDBJ databases">
        <authorList>
            <person name="de Groot N.N."/>
        </authorList>
    </citation>
    <scope>NUCLEOTIDE SEQUENCE [LARGE SCALE GENOMIC DNA]</scope>
    <source>
        <strain evidence="7 8">DSM 26915</strain>
    </source>
</reference>
<dbReference type="GO" id="GO:0071973">
    <property type="term" value="P:bacterial-type flagellum-dependent cell motility"/>
    <property type="evidence" value="ECO:0007669"/>
    <property type="project" value="InterPro"/>
</dbReference>